<protein>
    <submittedName>
        <fullName evidence="3">Uncharacterized protein</fullName>
    </submittedName>
</protein>
<proteinExistence type="predicted"/>
<dbReference type="Proteomes" id="UP000663828">
    <property type="component" value="Unassembled WGS sequence"/>
</dbReference>
<evidence type="ECO:0000313" key="3">
    <source>
        <dbReference type="EMBL" id="CAF1173638.1"/>
    </source>
</evidence>
<name>A0A814UL05_ADIRI</name>
<dbReference type="EMBL" id="CAJNOR010001560">
    <property type="protein sequence ID" value="CAF1164086.1"/>
    <property type="molecule type" value="Genomic_DNA"/>
</dbReference>
<keyword evidence="4" id="KW-1185">Reference proteome</keyword>
<feature type="transmembrane region" description="Helical" evidence="1">
    <location>
        <begin position="38"/>
        <end position="63"/>
    </location>
</feature>
<sequence length="179" mass="19932">MSATAVVGIVAAICTALSSILGAWIPATYAVYKTNTNLLYILFYFVLILIAQLAVIILLCWIMSQAYCRLVEIGSSEPYSSSKVVLSIVAMVLLLISFKPIIAFSTNLPYSTMAAVLYLSGNQQAVNIFYNAVDAQQEYAIEYFFTLNTALSPSGYDRYVYTVSQVKKRPQLHNRRYYG</sequence>
<dbReference type="EMBL" id="CAJNOJ010000132">
    <property type="protein sequence ID" value="CAF1173638.1"/>
    <property type="molecule type" value="Genomic_DNA"/>
</dbReference>
<evidence type="ECO:0000256" key="1">
    <source>
        <dbReference type="SAM" id="Phobius"/>
    </source>
</evidence>
<evidence type="ECO:0000313" key="5">
    <source>
        <dbReference type="Proteomes" id="UP000663852"/>
    </source>
</evidence>
<keyword evidence="1" id="KW-0812">Transmembrane</keyword>
<gene>
    <name evidence="3" type="ORF">EDS130_LOCUS23833</name>
    <name evidence="2" type="ORF">XAT740_LOCUS21650</name>
</gene>
<dbReference type="Proteomes" id="UP000663852">
    <property type="component" value="Unassembled WGS sequence"/>
</dbReference>
<evidence type="ECO:0000313" key="2">
    <source>
        <dbReference type="EMBL" id="CAF1164086.1"/>
    </source>
</evidence>
<dbReference type="AlphaFoldDB" id="A0A814UL05"/>
<evidence type="ECO:0000313" key="4">
    <source>
        <dbReference type="Proteomes" id="UP000663828"/>
    </source>
</evidence>
<accession>A0A814UL05</accession>
<keyword evidence="1" id="KW-1133">Transmembrane helix</keyword>
<organism evidence="3 5">
    <name type="scientific">Adineta ricciae</name>
    <name type="common">Rotifer</name>
    <dbReference type="NCBI Taxonomy" id="249248"/>
    <lineage>
        <taxon>Eukaryota</taxon>
        <taxon>Metazoa</taxon>
        <taxon>Spiralia</taxon>
        <taxon>Gnathifera</taxon>
        <taxon>Rotifera</taxon>
        <taxon>Eurotatoria</taxon>
        <taxon>Bdelloidea</taxon>
        <taxon>Adinetida</taxon>
        <taxon>Adinetidae</taxon>
        <taxon>Adineta</taxon>
    </lineage>
</organism>
<keyword evidence="1" id="KW-0472">Membrane</keyword>
<comment type="caution">
    <text evidence="3">The sequence shown here is derived from an EMBL/GenBank/DDBJ whole genome shotgun (WGS) entry which is preliminary data.</text>
</comment>
<feature type="transmembrane region" description="Helical" evidence="1">
    <location>
        <begin position="84"/>
        <end position="104"/>
    </location>
</feature>
<reference evidence="3" key="1">
    <citation type="submission" date="2021-02" db="EMBL/GenBank/DDBJ databases">
        <authorList>
            <person name="Nowell W R."/>
        </authorList>
    </citation>
    <scope>NUCLEOTIDE SEQUENCE</scope>
</reference>